<feature type="compositionally biased region" description="Low complexity" evidence="1">
    <location>
        <begin position="290"/>
        <end position="302"/>
    </location>
</feature>
<reference evidence="2 3" key="1">
    <citation type="submission" date="2019-05" db="EMBL/GenBank/DDBJ databases">
        <title>Another draft genome of Portunus trituberculatus and its Hox gene families provides insights of decapod evolution.</title>
        <authorList>
            <person name="Jeong J.-H."/>
            <person name="Song I."/>
            <person name="Kim S."/>
            <person name="Choi T."/>
            <person name="Kim D."/>
            <person name="Ryu S."/>
            <person name="Kim W."/>
        </authorList>
    </citation>
    <scope>NUCLEOTIDE SEQUENCE [LARGE SCALE GENOMIC DNA]</scope>
    <source>
        <tissue evidence="2">Muscle</tissue>
    </source>
</reference>
<dbReference type="EMBL" id="VSRR010007006">
    <property type="protein sequence ID" value="MPC46025.1"/>
    <property type="molecule type" value="Genomic_DNA"/>
</dbReference>
<feature type="compositionally biased region" description="Basic and acidic residues" evidence="1">
    <location>
        <begin position="258"/>
        <end position="275"/>
    </location>
</feature>
<feature type="compositionally biased region" description="Basic and acidic residues" evidence="1">
    <location>
        <begin position="161"/>
        <end position="188"/>
    </location>
</feature>
<proteinExistence type="predicted"/>
<name>A0A5B7FKS8_PORTR</name>
<protein>
    <submittedName>
        <fullName evidence="2">Uncharacterized protein</fullName>
    </submittedName>
</protein>
<gene>
    <name evidence="2" type="ORF">E2C01_039733</name>
</gene>
<feature type="compositionally biased region" description="Basic and acidic residues" evidence="1">
    <location>
        <begin position="211"/>
        <end position="223"/>
    </location>
</feature>
<evidence type="ECO:0000256" key="1">
    <source>
        <dbReference type="SAM" id="MobiDB-lite"/>
    </source>
</evidence>
<sequence length="490" mass="56020">MNRWSNNYYTQSSNKDRRSHAKPSAPALSRSRRVSLAKTGSNGHVTLCVFRVAYLTQLTLKSHIESQGVQVLNIEQVSLRGAGYKSFAVTVKEKDAPKLLDRSFWPEKSPCHSRRVSRVGDTRPGYVEDEPRTVQAAGARPQNIIEKKAKVNNKTNPNRIKNSERQNDKELHKPLKERKQITTNDKRPKTTTHKGNKSVKLPTNTIRTKCKNSDENSLKEHVVVNKAAHRKTQTVAQRSSRTRKPYLVNSSVSKNRKAKSDTRSRKTSNKNEGKSNSKMINDARIQPEKSSVNSVPSSQVSPHHMTFTSSKKYKNVNSNTNDAHDSKYTVNKPQARQSSWTTPLRRLLSVSSEEALRRLLGPDYDRLLTQYDLTDQEIFLGVRVLAHSARADGGPKRLEQLVYKICQPQVVSLIKEFTRTVEEKYKARAERYFWDLGEFLDLYIVHNIFLQVSMPRIAKHFSMTIAVASHSIKRFRLIFTIFPSEFFSTQ</sequence>
<feature type="compositionally biased region" description="Polar residues" evidence="1">
    <location>
        <begin position="306"/>
        <end position="321"/>
    </location>
</feature>
<feature type="region of interest" description="Disordered" evidence="1">
    <location>
        <begin position="1"/>
        <end position="34"/>
    </location>
</feature>
<evidence type="ECO:0000313" key="2">
    <source>
        <dbReference type="EMBL" id="MPC46025.1"/>
    </source>
</evidence>
<comment type="caution">
    <text evidence="2">The sequence shown here is derived from an EMBL/GenBank/DDBJ whole genome shotgun (WGS) entry which is preliminary data.</text>
</comment>
<evidence type="ECO:0000313" key="3">
    <source>
        <dbReference type="Proteomes" id="UP000324222"/>
    </source>
</evidence>
<feature type="compositionally biased region" description="Polar residues" evidence="1">
    <location>
        <begin position="1"/>
        <end position="13"/>
    </location>
</feature>
<accession>A0A5B7FKS8</accession>
<dbReference type="AlphaFoldDB" id="A0A5B7FKS8"/>
<feature type="region of interest" description="Disordered" evidence="1">
    <location>
        <begin position="149"/>
        <end position="336"/>
    </location>
</feature>
<organism evidence="2 3">
    <name type="scientific">Portunus trituberculatus</name>
    <name type="common">Swimming crab</name>
    <name type="synonym">Neptunus trituberculatus</name>
    <dbReference type="NCBI Taxonomy" id="210409"/>
    <lineage>
        <taxon>Eukaryota</taxon>
        <taxon>Metazoa</taxon>
        <taxon>Ecdysozoa</taxon>
        <taxon>Arthropoda</taxon>
        <taxon>Crustacea</taxon>
        <taxon>Multicrustacea</taxon>
        <taxon>Malacostraca</taxon>
        <taxon>Eumalacostraca</taxon>
        <taxon>Eucarida</taxon>
        <taxon>Decapoda</taxon>
        <taxon>Pleocyemata</taxon>
        <taxon>Brachyura</taxon>
        <taxon>Eubrachyura</taxon>
        <taxon>Portunoidea</taxon>
        <taxon>Portunidae</taxon>
        <taxon>Portuninae</taxon>
        <taxon>Portunus</taxon>
    </lineage>
</organism>
<dbReference type="Proteomes" id="UP000324222">
    <property type="component" value="Unassembled WGS sequence"/>
</dbReference>
<dbReference type="OrthoDB" id="6369947at2759"/>
<keyword evidence="3" id="KW-1185">Reference proteome</keyword>